<feature type="non-terminal residue" evidence="2">
    <location>
        <position position="212"/>
    </location>
</feature>
<proteinExistence type="predicted"/>
<sequence>PTTTTTTSLKRQDSTGSLSGRGSHKSSSAESSSSSSSKKAERDGSGSNKNSSIEKVTNGPDSSHLPFNHYVNGNADGRSSNSSSTNSSDHASATVNHNNSSNKKKGHSTPLSPSLPPFPQPQPSHPAHLPQPLPVEEIQSHEHYMKEGKNLKRTADGLKEKSSRYYELYLQSGLSYLLACYTQELKHGGQNSSISYNDTNRILSLYNDTNRM</sequence>
<feature type="compositionally biased region" description="Polar residues" evidence="1">
    <location>
        <begin position="45"/>
        <end position="61"/>
    </location>
</feature>
<accession>A0A3S1BP35</accession>
<comment type="caution">
    <text evidence="2">The sequence shown here is derived from an EMBL/GenBank/DDBJ whole genome shotgun (WGS) entry which is preliminary data.</text>
</comment>
<dbReference type="Proteomes" id="UP000271974">
    <property type="component" value="Unassembled WGS sequence"/>
</dbReference>
<evidence type="ECO:0000313" key="2">
    <source>
        <dbReference type="EMBL" id="RUS88189.1"/>
    </source>
</evidence>
<feature type="region of interest" description="Disordered" evidence="1">
    <location>
        <begin position="1"/>
        <end position="131"/>
    </location>
</feature>
<protein>
    <recommendedName>
        <fullName evidence="4">AF4/FMR2 C-terminal homology domain-containing protein</fullName>
    </recommendedName>
</protein>
<keyword evidence="3" id="KW-1185">Reference proteome</keyword>
<dbReference type="AlphaFoldDB" id="A0A3S1BP35"/>
<dbReference type="EMBL" id="RQTK01000090">
    <property type="protein sequence ID" value="RUS88189.1"/>
    <property type="molecule type" value="Genomic_DNA"/>
</dbReference>
<reference evidence="2 3" key="1">
    <citation type="submission" date="2019-01" db="EMBL/GenBank/DDBJ databases">
        <title>A draft genome assembly of the solar-powered sea slug Elysia chlorotica.</title>
        <authorList>
            <person name="Cai H."/>
            <person name="Li Q."/>
            <person name="Fang X."/>
            <person name="Li J."/>
            <person name="Curtis N.E."/>
            <person name="Altenburger A."/>
            <person name="Shibata T."/>
            <person name="Feng M."/>
            <person name="Maeda T."/>
            <person name="Schwartz J.A."/>
            <person name="Shigenobu S."/>
            <person name="Lundholm N."/>
            <person name="Nishiyama T."/>
            <person name="Yang H."/>
            <person name="Hasebe M."/>
            <person name="Li S."/>
            <person name="Pierce S.K."/>
            <person name="Wang J."/>
        </authorList>
    </citation>
    <scope>NUCLEOTIDE SEQUENCE [LARGE SCALE GENOMIC DNA]</scope>
    <source>
        <strain evidence="2">EC2010</strain>
        <tissue evidence="2">Whole organism of an adult</tissue>
    </source>
</reference>
<gene>
    <name evidence="2" type="ORF">EGW08_004021</name>
</gene>
<feature type="non-terminal residue" evidence="2">
    <location>
        <position position="1"/>
    </location>
</feature>
<evidence type="ECO:0000256" key="1">
    <source>
        <dbReference type="SAM" id="MobiDB-lite"/>
    </source>
</evidence>
<organism evidence="2 3">
    <name type="scientific">Elysia chlorotica</name>
    <name type="common">Eastern emerald elysia</name>
    <name type="synonym">Sea slug</name>
    <dbReference type="NCBI Taxonomy" id="188477"/>
    <lineage>
        <taxon>Eukaryota</taxon>
        <taxon>Metazoa</taxon>
        <taxon>Spiralia</taxon>
        <taxon>Lophotrochozoa</taxon>
        <taxon>Mollusca</taxon>
        <taxon>Gastropoda</taxon>
        <taxon>Heterobranchia</taxon>
        <taxon>Euthyneura</taxon>
        <taxon>Panpulmonata</taxon>
        <taxon>Sacoglossa</taxon>
        <taxon>Placobranchoidea</taxon>
        <taxon>Plakobranchidae</taxon>
        <taxon>Elysia</taxon>
    </lineage>
</organism>
<feature type="compositionally biased region" description="Low complexity" evidence="1">
    <location>
        <begin position="16"/>
        <end position="37"/>
    </location>
</feature>
<evidence type="ECO:0008006" key="4">
    <source>
        <dbReference type="Google" id="ProtNLM"/>
    </source>
</evidence>
<evidence type="ECO:0000313" key="3">
    <source>
        <dbReference type="Proteomes" id="UP000271974"/>
    </source>
</evidence>
<dbReference type="OrthoDB" id="10549919at2759"/>
<name>A0A3S1BP35_ELYCH</name>
<feature type="compositionally biased region" description="Pro residues" evidence="1">
    <location>
        <begin position="113"/>
        <end position="131"/>
    </location>
</feature>
<feature type="compositionally biased region" description="Low complexity" evidence="1">
    <location>
        <begin position="79"/>
        <end position="101"/>
    </location>
</feature>